<dbReference type="Gene3D" id="1.25.40.10">
    <property type="entry name" value="Tetratricopeptide repeat domain"/>
    <property type="match status" value="1"/>
</dbReference>
<dbReference type="AlphaFoldDB" id="A9L4P3"/>
<keyword evidence="2" id="KW-1133">Transmembrane helix</keyword>
<accession>A9L4P3</accession>
<dbReference type="KEGG" id="sbn:Sbal195_3999"/>
<dbReference type="EMBL" id="CP000891">
    <property type="protein sequence ID" value="ABX51159.1"/>
    <property type="molecule type" value="Genomic_DNA"/>
</dbReference>
<name>A9L4P3_SHEB9</name>
<dbReference type="GO" id="GO:0005886">
    <property type="term" value="C:plasma membrane"/>
    <property type="evidence" value="ECO:0007669"/>
    <property type="project" value="TreeGrafter"/>
</dbReference>
<organism evidence="3 4">
    <name type="scientific">Shewanella baltica (strain OS195)</name>
    <dbReference type="NCBI Taxonomy" id="399599"/>
    <lineage>
        <taxon>Bacteria</taxon>
        <taxon>Pseudomonadati</taxon>
        <taxon>Pseudomonadota</taxon>
        <taxon>Gammaproteobacteria</taxon>
        <taxon>Alteromonadales</taxon>
        <taxon>Shewanellaceae</taxon>
        <taxon>Shewanella</taxon>
    </lineage>
</organism>
<evidence type="ECO:0000256" key="1">
    <source>
        <dbReference type="ARBA" id="ARBA00022748"/>
    </source>
</evidence>
<dbReference type="SUPFAM" id="SSF48452">
    <property type="entry name" value="TPR-like"/>
    <property type="match status" value="1"/>
</dbReference>
<dbReference type="PANTHER" id="PTHR47870">
    <property type="entry name" value="CYTOCHROME C-TYPE BIOGENESIS PROTEIN CCMH"/>
    <property type="match status" value="1"/>
</dbReference>
<dbReference type="Pfam" id="PF14559">
    <property type="entry name" value="TPR_19"/>
    <property type="match status" value="1"/>
</dbReference>
<dbReference type="InterPro" id="IPR011990">
    <property type="entry name" value="TPR-like_helical_dom_sf"/>
</dbReference>
<evidence type="ECO:0000313" key="4">
    <source>
        <dbReference type="Proteomes" id="UP000000770"/>
    </source>
</evidence>
<keyword evidence="1" id="KW-0201">Cytochrome c-type biogenesis</keyword>
<evidence type="ECO:0000256" key="2">
    <source>
        <dbReference type="SAM" id="Phobius"/>
    </source>
</evidence>
<dbReference type="InterPro" id="IPR051263">
    <property type="entry name" value="C-type_cytochrome_biogenesis"/>
</dbReference>
<sequence>MVSLGLVICMCLGLFIAYIYWHHGRLKLTFAMAQLPSMSSKVPFAMGLILVLLTLVIYSQIGRFQDWEKGKVDENIDYLVAAEITKATRLAEREPQNTEALMSLARAYSAGGLYSDAVLTLDKLLMLSGDDAEVLGAKANALYYRERRQITPETQQVIAKVLAHSPFESQTQLLLATDAYLHARYQVAIDHWRLLLAQPSSSINREVINNAIIKAQIKLNESGDKPSR</sequence>
<feature type="transmembrane region" description="Helical" evidence="2">
    <location>
        <begin position="5"/>
        <end position="22"/>
    </location>
</feature>
<keyword evidence="2" id="KW-0472">Membrane</keyword>
<protein>
    <submittedName>
        <fullName evidence="3">Formate-dependent nitrite reductase, NrfG protein</fullName>
    </submittedName>
</protein>
<gene>
    <name evidence="3" type="ordered locus">Sbal195_3999</name>
</gene>
<reference evidence="3 4" key="1">
    <citation type="submission" date="2007-11" db="EMBL/GenBank/DDBJ databases">
        <title>Complete sequence of chromosome of Shewanella baltica OS195.</title>
        <authorList>
            <consortium name="US DOE Joint Genome Institute"/>
            <person name="Copeland A."/>
            <person name="Lucas S."/>
            <person name="Lapidus A."/>
            <person name="Barry K."/>
            <person name="Glavina del Rio T."/>
            <person name="Dalin E."/>
            <person name="Tice H."/>
            <person name="Pitluck S."/>
            <person name="Chain P."/>
            <person name="Malfatti S."/>
            <person name="Shin M."/>
            <person name="Vergez L."/>
            <person name="Schmutz J."/>
            <person name="Larimer F."/>
            <person name="Land M."/>
            <person name="Hauser L."/>
            <person name="Kyrpides N."/>
            <person name="Kim E."/>
            <person name="Brettar I."/>
            <person name="Rodrigues J."/>
            <person name="Konstantinidis K."/>
            <person name="Klappenbach J."/>
            <person name="Hofle M."/>
            <person name="Tiedje J."/>
            <person name="Richardson P."/>
        </authorList>
    </citation>
    <scope>NUCLEOTIDE SEQUENCE [LARGE SCALE GENOMIC DNA]</scope>
    <source>
        <strain evidence="3 4">OS195</strain>
    </source>
</reference>
<keyword evidence="2" id="KW-0812">Transmembrane</keyword>
<dbReference type="Proteomes" id="UP000000770">
    <property type="component" value="Chromosome"/>
</dbReference>
<dbReference type="GeneID" id="11773998"/>
<evidence type="ECO:0000313" key="3">
    <source>
        <dbReference type="EMBL" id="ABX51159.1"/>
    </source>
</evidence>
<dbReference type="RefSeq" id="WP_006084298.1">
    <property type="nucleotide sequence ID" value="NC_009997.1"/>
</dbReference>
<dbReference type="PANTHER" id="PTHR47870:SF1">
    <property type="entry name" value="CYTOCHROME C-TYPE BIOGENESIS PROTEIN CCMH"/>
    <property type="match status" value="1"/>
</dbReference>
<feature type="transmembrane region" description="Helical" evidence="2">
    <location>
        <begin position="42"/>
        <end position="61"/>
    </location>
</feature>
<dbReference type="HOGENOM" id="CLU_036074_3_2_6"/>
<dbReference type="GO" id="GO:0017004">
    <property type="term" value="P:cytochrome complex assembly"/>
    <property type="evidence" value="ECO:0007669"/>
    <property type="project" value="UniProtKB-KW"/>
</dbReference>
<proteinExistence type="predicted"/>